<dbReference type="STRING" id="1385511.GCA_000425225_03118"/>
<evidence type="ECO:0000313" key="2">
    <source>
        <dbReference type="EMBL" id="KGX87472.1"/>
    </source>
</evidence>
<gene>
    <name evidence="2" type="ORF">N783_09925</name>
</gene>
<sequence>MINLEIMMRNHTFLQYNFPGKANGASPAQAGSSGFDSHPGFL</sequence>
<keyword evidence="3" id="KW-1185">Reference proteome</keyword>
<protein>
    <submittedName>
        <fullName evidence="2">Uncharacterized protein</fullName>
    </submittedName>
</protein>
<dbReference type="AlphaFoldDB" id="A0A0A5HV26"/>
<comment type="caution">
    <text evidence="2">The sequence shown here is derived from an EMBL/GenBank/DDBJ whole genome shotgun (WGS) entry which is preliminary data.</text>
</comment>
<dbReference type="Proteomes" id="UP000030403">
    <property type="component" value="Unassembled WGS sequence"/>
</dbReference>
<name>A0A0A5HV26_9BACI</name>
<organism evidence="2 3">
    <name type="scientific">Pontibacillus marinus BH030004 = DSM 16465</name>
    <dbReference type="NCBI Taxonomy" id="1385511"/>
    <lineage>
        <taxon>Bacteria</taxon>
        <taxon>Bacillati</taxon>
        <taxon>Bacillota</taxon>
        <taxon>Bacilli</taxon>
        <taxon>Bacillales</taxon>
        <taxon>Bacillaceae</taxon>
        <taxon>Pontibacillus</taxon>
    </lineage>
</organism>
<proteinExistence type="predicted"/>
<reference evidence="2 3" key="1">
    <citation type="submission" date="2013-08" db="EMBL/GenBank/DDBJ databases">
        <authorList>
            <person name="Huang J."/>
            <person name="Wang G."/>
        </authorList>
    </citation>
    <scope>NUCLEOTIDE SEQUENCE [LARGE SCALE GENOMIC DNA]</scope>
    <source>
        <strain evidence="2 3">BH030004</strain>
    </source>
</reference>
<feature type="region of interest" description="Disordered" evidence="1">
    <location>
        <begin position="23"/>
        <end position="42"/>
    </location>
</feature>
<accession>A0A0A5HV26</accession>
<evidence type="ECO:0000256" key="1">
    <source>
        <dbReference type="SAM" id="MobiDB-lite"/>
    </source>
</evidence>
<evidence type="ECO:0000313" key="3">
    <source>
        <dbReference type="Proteomes" id="UP000030403"/>
    </source>
</evidence>
<dbReference type="EMBL" id="AVPF01000024">
    <property type="protein sequence ID" value="KGX87472.1"/>
    <property type="molecule type" value="Genomic_DNA"/>
</dbReference>